<proteinExistence type="predicted"/>
<evidence type="ECO:0000313" key="3">
    <source>
        <dbReference type="EMBL" id="MCW6038815.1"/>
    </source>
</evidence>
<evidence type="ECO:0000313" key="4">
    <source>
        <dbReference type="Proteomes" id="UP001526426"/>
    </source>
</evidence>
<keyword evidence="2" id="KW-0472">Membrane</keyword>
<evidence type="ECO:0000256" key="2">
    <source>
        <dbReference type="SAM" id="Phobius"/>
    </source>
</evidence>
<sequence length="121" mass="13303">MKGILKPVGIKYRYKTSKPVESSTIWATSGILLVTAYLFGASSHYQYLDQMKAEFLESKAETIVSLEQQIDWAAVQYLRSADPSLDQFFEPPTPSPSKDSPQAPAPSPKPLTSPAQAPQQS</sequence>
<evidence type="ECO:0008006" key="5">
    <source>
        <dbReference type="Google" id="ProtNLM"/>
    </source>
</evidence>
<keyword evidence="2" id="KW-1133">Transmembrane helix</keyword>
<keyword evidence="4" id="KW-1185">Reference proteome</keyword>
<reference evidence="3 4" key="1">
    <citation type="submission" date="2021-08" db="EMBL/GenBank/DDBJ databases">
        <title>Draft genome sequence of Spirulina subsalsa with high tolerance to salinity and hype-accumulation of phycocyanin.</title>
        <authorList>
            <person name="Pei H."/>
            <person name="Jiang L."/>
        </authorList>
    </citation>
    <scope>NUCLEOTIDE SEQUENCE [LARGE SCALE GENOMIC DNA]</scope>
    <source>
        <strain evidence="3 4">FACHB-351</strain>
    </source>
</reference>
<dbReference type="EMBL" id="JAIHOM010000183">
    <property type="protein sequence ID" value="MCW6038815.1"/>
    <property type="molecule type" value="Genomic_DNA"/>
</dbReference>
<accession>A0ABT3LCV7</accession>
<feature type="region of interest" description="Disordered" evidence="1">
    <location>
        <begin position="84"/>
        <end position="121"/>
    </location>
</feature>
<dbReference type="Proteomes" id="UP001526426">
    <property type="component" value="Unassembled WGS sequence"/>
</dbReference>
<evidence type="ECO:0000256" key="1">
    <source>
        <dbReference type="SAM" id="MobiDB-lite"/>
    </source>
</evidence>
<feature type="non-terminal residue" evidence="3">
    <location>
        <position position="121"/>
    </location>
</feature>
<name>A0ABT3LCV7_9CYAN</name>
<gene>
    <name evidence="3" type="ORF">K4A83_21450</name>
</gene>
<protein>
    <recommendedName>
        <fullName evidence="5">Cell division protein FtsL</fullName>
    </recommendedName>
</protein>
<feature type="transmembrane region" description="Helical" evidence="2">
    <location>
        <begin position="24"/>
        <end position="42"/>
    </location>
</feature>
<keyword evidence="2" id="KW-0812">Transmembrane</keyword>
<organism evidence="3 4">
    <name type="scientific">Spirulina subsalsa FACHB-351</name>
    <dbReference type="NCBI Taxonomy" id="234711"/>
    <lineage>
        <taxon>Bacteria</taxon>
        <taxon>Bacillati</taxon>
        <taxon>Cyanobacteriota</taxon>
        <taxon>Cyanophyceae</taxon>
        <taxon>Spirulinales</taxon>
        <taxon>Spirulinaceae</taxon>
        <taxon>Spirulina</taxon>
    </lineage>
</organism>
<comment type="caution">
    <text evidence="3">The sequence shown here is derived from an EMBL/GenBank/DDBJ whole genome shotgun (WGS) entry which is preliminary data.</text>
</comment>